<evidence type="ECO:0000313" key="4">
    <source>
        <dbReference type="Proteomes" id="UP001634393"/>
    </source>
</evidence>
<feature type="region of interest" description="Disordered" evidence="1">
    <location>
        <begin position="1"/>
        <end position="84"/>
    </location>
</feature>
<feature type="region of interest" description="Disordered" evidence="1">
    <location>
        <begin position="282"/>
        <end position="331"/>
    </location>
</feature>
<comment type="caution">
    <text evidence="3">The sequence shown here is derived from an EMBL/GenBank/DDBJ whole genome shotgun (WGS) entry which is preliminary data.</text>
</comment>
<dbReference type="CDD" id="cd00167">
    <property type="entry name" value="SANT"/>
    <property type="match status" value="1"/>
</dbReference>
<dbReference type="InterPro" id="IPR009057">
    <property type="entry name" value="Homeodomain-like_sf"/>
</dbReference>
<feature type="domain" description="Myb-like" evidence="2">
    <location>
        <begin position="353"/>
        <end position="395"/>
    </location>
</feature>
<feature type="compositionally biased region" description="Basic residues" evidence="1">
    <location>
        <begin position="432"/>
        <end position="441"/>
    </location>
</feature>
<dbReference type="PANTHER" id="PTHR14000">
    <property type="entry name" value="FINGER CCCH DOMAIN PROTEIN, PUTATIVE (DUF3755)-RELATED"/>
    <property type="match status" value="1"/>
</dbReference>
<organism evidence="3 4">
    <name type="scientific">Penstemon smallii</name>
    <dbReference type="NCBI Taxonomy" id="265156"/>
    <lineage>
        <taxon>Eukaryota</taxon>
        <taxon>Viridiplantae</taxon>
        <taxon>Streptophyta</taxon>
        <taxon>Embryophyta</taxon>
        <taxon>Tracheophyta</taxon>
        <taxon>Spermatophyta</taxon>
        <taxon>Magnoliopsida</taxon>
        <taxon>eudicotyledons</taxon>
        <taxon>Gunneridae</taxon>
        <taxon>Pentapetalae</taxon>
        <taxon>asterids</taxon>
        <taxon>lamiids</taxon>
        <taxon>Lamiales</taxon>
        <taxon>Plantaginaceae</taxon>
        <taxon>Cheloneae</taxon>
        <taxon>Penstemon</taxon>
    </lineage>
</organism>
<feature type="region of interest" description="Disordered" evidence="1">
    <location>
        <begin position="605"/>
        <end position="633"/>
    </location>
</feature>
<dbReference type="EMBL" id="JBJXBP010000003">
    <property type="protein sequence ID" value="KAL3838484.1"/>
    <property type="molecule type" value="Genomic_DNA"/>
</dbReference>
<dbReference type="Gene3D" id="1.10.10.60">
    <property type="entry name" value="Homeodomain-like"/>
    <property type="match status" value="1"/>
</dbReference>
<name>A0ABD3TN55_9LAMI</name>
<dbReference type="PANTHER" id="PTHR14000:SF17">
    <property type="entry name" value="MYB-LIKE DOMAIN-CONTAINING PROTEIN"/>
    <property type="match status" value="1"/>
</dbReference>
<feature type="compositionally biased region" description="Low complexity" evidence="1">
    <location>
        <begin position="415"/>
        <end position="430"/>
    </location>
</feature>
<sequence>MPERKSRKDKEEKSTITLRRSPRFLQPDPEVSKPQPKKIRAPNFFTSPTKTHKKFGEISHKREKRSASAKNSVKSSKGYKNSATNDLDLQKQTLIEKRVTRNSVLGSKCVDNFEAENLLGGDFTARASLFSNKGKGNVGVNPSHQSLGNVAKKVTRKTSKTEVNVLEKRVTRNSVLGRKCVDYIEAENVIGEDFTKRVSLLSNKGKGKVGFNPPNQSLGNVEKKVTRKTSITEVNVLEKRATRSSVNGTKRVHYEEDEYLSEEDCDERVNILLKERKGKVNDKPHDKCIGNMKKRVTRSSSRTKMSYLDDRKLEGDIESSRPRADESDEKECGFNGVKKRKRDKFEKGCDIVGGWTEEQESALNRAYFTAKPTPHFWKKVAKMVPGKSAEECFERIQSDHMTPPQPRTRSRARTKSSSLSLSATNLLSPAKTKQKRLRSSKKSCLLAQKTVRQLLQKQHNDNKDYEADFFSVLEPTIDPSSPNLQKGNGFSSPAPNLGPCVLTRCGEMSSSAHKRGKTRLSSSSNAALVSPPVLKPIKNKALHEKYIDQLHYRDAKRKAESLRQGKCSRAKNDKKGNNLKVNSVKVAKDALIFEAQDAINKYRSLKSSLRNDASDDDSGSPHDEDEDEDEDEL</sequence>
<feature type="compositionally biased region" description="Basic and acidic residues" evidence="1">
    <location>
        <begin position="307"/>
        <end position="325"/>
    </location>
</feature>
<feature type="region of interest" description="Disordered" evidence="1">
    <location>
        <begin position="397"/>
        <end position="441"/>
    </location>
</feature>
<dbReference type="Proteomes" id="UP001634393">
    <property type="component" value="Unassembled WGS sequence"/>
</dbReference>
<gene>
    <name evidence="3" type="ORF">ACJIZ3_023075</name>
</gene>
<evidence type="ECO:0000259" key="2">
    <source>
        <dbReference type="PROSITE" id="PS50090"/>
    </source>
</evidence>
<evidence type="ECO:0000313" key="3">
    <source>
        <dbReference type="EMBL" id="KAL3838484.1"/>
    </source>
</evidence>
<evidence type="ECO:0000256" key="1">
    <source>
        <dbReference type="SAM" id="MobiDB-lite"/>
    </source>
</evidence>
<feature type="region of interest" description="Disordered" evidence="1">
    <location>
        <begin position="557"/>
        <end position="578"/>
    </location>
</feature>
<protein>
    <recommendedName>
        <fullName evidence="2">Myb-like domain-containing protein</fullName>
    </recommendedName>
</protein>
<dbReference type="AlphaFoldDB" id="A0ABD3TN55"/>
<dbReference type="SUPFAM" id="SSF46689">
    <property type="entry name" value="Homeodomain-like"/>
    <property type="match status" value="1"/>
</dbReference>
<accession>A0ABD3TN55</accession>
<feature type="compositionally biased region" description="Acidic residues" evidence="1">
    <location>
        <begin position="614"/>
        <end position="633"/>
    </location>
</feature>
<dbReference type="PROSITE" id="PS50090">
    <property type="entry name" value="MYB_LIKE"/>
    <property type="match status" value="1"/>
</dbReference>
<keyword evidence="4" id="KW-1185">Reference proteome</keyword>
<reference evidence="3 4" key="1">
    <citation type="submission" date="2024-12" db="EMBL/GenBank/DDBJ databases">
        <title>The unique morphological basis and parallel evolutionary history of personate flowers in Penstemon.</title>
        <authorList>
            <person name="Depatie T.H."/>
            <person name="Wessinger C.A."/>
        </authorList>
    </citation>
    <scope>NUCLEOTIDE SEQUENCE [LARGE SCALE GENOMIC DNA]</scope>
    <source>
        <strain evidence="3">WTNN_2</strain>
        <tissue evidence="3">Leaf</tissue>
    </source>
</reference>
<proteinExistence type="predicted"/>
<feature type="compositionally biased region" description="Basic and acidic residues" evidence="1">
    <location>
        <begin position="1"/>
        <end position="14"/>
    </location>
</feature>
<dbReference type="InterPro" id="IPR001005">
    <property type="entry name" value="SANT/Myb"/>
</dbReference>